<dbReference type="OrthoDB" id="2066280at2"/>
<dbReference type="EMBL" id="FNQG01000022">
    <property type="protein sequence ID" value="SEA36496.1"/>
    <property type="molecule type" value="Genomic_DNA"/>
</dbReference>
<sequence>MIIKAKGEDLMIDTSKFNVIQIVRRKWGKEDFSIEFFATATKRYSVGMYAGIERAREVFDDIYNAIARGERVYTMPEE</sequence>
<dbReference type="RefSeq" id="WP_074673546.1">
    <property type="nucleotide sequence ID" value="NZ_FNQG01000022.1"/>
</dbReference>
<proteinExistence type="predicted"/>
<accession>A0A1H4AKN5</accession>
<organism evidence="1 2">
    <name type="scientific">Selenomonas ruminantium</name>
    <dbReference type="NCBI Taxonomy" id="971"/>
    <lineage>
        <taxon>Bacteria</taxon>
        <taxon>Bacillati</taxon>
        <taxon>Bacillota</taxon>
        <taxon>Negativicutes</taxon>
        <taxon>Selenomonadales</taxon>
        <taxon>Selenomonadaceae</taxon>
        <taxon>Selenomonas</taxon>
    </lineage>
</organism>
<evidence type="ECO:0000313" key="2">
    <source>
        <dbReference type="Proteomes" id="UP000183469"/>
    </source>
</evidence>
<gene>
    <name evidence="1" type="ORF">SAMN05660648_02932</name>
</gene>
<evidence type="ECO:0000313" key="1">
    <source>
        <dbReference type="EMBL" id="SEA36496.1"/>
    </source>
</evidence>
<dbReference type="AlphaFoldDB" id="A0A1H4AKN5"/>
<name>A0A1H4AKN5_SELRU</name>
<dbReference type="Proteomes" id="UP000183469">
    <property type="component" value="Unassembled WGS sequence"/>
</dbReference>
<protein>
    <submittedName>
        <fullName evidence="1">Uncharacterized protein</fullName>
    </submittedName>
</protein>
<reference evidence="1 2" key="1">
    <citation type="submission" date="2016-10" db="EMBL/GenBank/DDBJ databases">
        <authorList>
            <person name="de Groot N.N."/>
        </authorList>
    </citation>
    <scope>NUCLEOTIDE SEQUENCE [LARGE SCALE GENOMIC DNA]</scope>
    <source>
        <strain evidence="1 2">DSM 2872</strain>
    </source>
</reference>